<keyword evidence="3" id="KW-0472">Membrane</keyword>
<dbReference type="Proteomes" id="UP000245624">
    <property type="component" value="Unassembled WGS sequence"/>
</dbReference>
<keyword evidence="2 6" id="KW-0732">Signal</keyword>
<dbReference type="PANTHER" id="PTHR43649">
    <property type="entry name" value="ARABINOSE-BINDING PROTEIN-RELATED"/>
    <property type="match status" value="1"/>
</dbReference>
<evidence type="ECO:0008006" key="9">
    <source>
        <dbReference type="Google" id="ProtNLM"/>
    </source>
</evidence>
<gene>
    <name evidence="7" type="ORF">DLJ74_05430</name>
</gene>
<reference evidence="7 8" key="1">
    <citation type="submission" date="2018-05" db="EMBL/GenBank/DDBJ databases">
        <title>Genomic analysis of Gracilibacillus dipsosauri DD1 reveals novel features of a salt-tolerant amylase.</title>
        <authorList>
            <person name="Deutch C.E."/>
            <person name="Yang S."/>
        </authorList>
    </citation>
    <scope>NUCLEOTIDE SEQUENCE [LARGE SCALE GENOMIC DNA]</scope>
    <source>
        <strain evidence="7 8">DD1</strain>
    </source>
</reference>
<evidence type="ECO:0000256" key="1">
    <source>
        <dbReference type="ARBA" id="ARBA00022475"/>
    </source>
</evidence>
<keyword evidence="1" id="KW-1003">Cell membrane</keyword>
<dbReference type="AlphaFoldDB" id="A0A317L345"/>
<evidence type="ECO:0000256" key="4">
    <source>
        <dbReference type="ARBA" id="ARBA00023139"/>
    </source>
</evidence>
<organism evidence="7 8">
    <name type="scientific">Gracilibacillus dipsosauri</name>
    <dbReference type="NCBI Taxonomy" id="178340"/>
    <lineage>
        <taxon>Bacteria</taxon>
        <taxon>Bacillati</taxon>
        <taxon>Bacillota</taxon>
        <taxon>Bacilli</taxon>
        <taxon>Bacillales</taxon>
        <taxon>Bacillaceae</taxon>
        <taxon>Gracilibacillus</taxon>
    </lineage>
</organism>
<keyword evidence="8" id="KW-1185">Reference proteome</keyword>
<dbReference type="Gene3D" id="3.40.190.10">
    <property type="entry name" value="Periplasmic binding protein-like II"/>
    <property type="match status" value="1"/>
</dbReference>
<dbReference type="Pfam" id="PF01547">
    <property type="entry name" value="SBP_bac_1"/>
    <property type="match status" value="1"/>
</dbReference>
<evidence type="ECO:0000256" key="2">
    <source>
        <dbReference type="ARBA" id="ARBA00022729"/>
    </source>
</evidence>
<dbReference type="OrthoDB" id="9782846at2"/>
<dbReference type="SUPFAM" id="SSF53850">
    <property type="entry name" value="Periplasmic binding protein-like II"/>
    <property type="match status" value="1"/>
</dbReference>
<dbReference type="InterPro" id="IPR006059">
    <property type="entry name" value="SBP"/>
</dbReference>
<dbReference type="CDD" id="cd13585">
    <property type="entry name" value="PBP2_TMBP_like"/>
    <property type="match status" value="1"/>
</dbReference>
<sequence>MKRLYLLFMLIFLMLIAVGCNGNADPSSSETDSDTTKVTFSYWGGDFDKKRMEAINEEFKKVHPEIEVELVNLPDGEEYSQKQTVMMSAKTPYDVIQFAEESYQFASRGVLEDLTPYIEEDGLDLDQFYPVAIDAYTHDGKVYGLPLRVGSVIMLYNKDLFDQHDLEYPNENWTWDDVVKAGEKIANPEEGIFGMNPIGGWWASTSQTLQSFGGGVLNEEKDAFHLDSPESRKAIEFMKEVTWDKDIAPSSTQIPEGIDLWTSGKIAMMIDGPWHILSSQANIKEFDWDMTTAPAGSQDATPIFSNAFHMAKDSKVKDAAWEVIKFWTGEEAQKILAQEHGDTPTNKEIAESDLYLDLGGKAPENFEMMLTSLEGAYPPQVTSEWGEINRIVQEGMSKMVDLDQPIEEVMPGVKSEVEALLQKLKD</sequence>
<dbReference type="InterPro" id="IPR050490">
    <property type="entry name" value="Bact_solute-bd_prot1"/>
</dbReference>
<dbReference type="PANTHER" id="PTHR43649:SF33">
    <property type="entry name" value="POLYGALACTURONAN_RHAMNOGALACTURONAN-BINDING PROTEIN YTCQ"/>
    <property type="match status" value="1"/>
</dbReference>
<evidence type="ECO:0000313" key="7">
    <source>
        <dbReference type="EMBL" id="PWU69420.1"/>
    </source>
</evidence>
<proteinExistence type="predicted"/>
<protein>
    <recommendedName>
        <fullName evidence="9">Sugar ABC transporter substrate-binding protein</fullName>
    </recommendedName>
</protein>
<evidence type="ECO:0000256" key="5">
    <source>
        <dbReference type="ARBA" id="ARBA00023288"/>
    </source>
</evidence>
<name>A0A317L345_9BACI</name>
<evidence type="ECO:0000256" key="6">
    <source>
        <dbReference type="SAM" id="SignalP"/>
    </source>
</evidence>
<keyword evidence="4" id="KW-0564">Palmitate</keyword>
<feature type="signal peptide" evidence="6">
    <location>
        <begin position="1"/>
        <end position="24"/>
    </location>
</feature>
<dbReference type="EMBL" id="QGTD01000005">
    <property type="protein sequence ID" value="PWU69420.1"/>
    <property type="molecule type" value="Genomic_DNA"/>
</dbReference>
<evidence type="ECO:0000313" key="8">
    <source>
        <dbReference type="Proteomes" id="UP000245624"/>
    </source>
</evidence>
<accession>A0A317L345</accession>
<evidence type="ECO:0000256" key="3">
    <source>
        <dbReference type="ARBA" id="ARBA00023136"/>
    </source>
</evidence>
<feature type="chain" id="PRO_5016437483" description="Sugar ABC transporter substrate-binding protein" evidence="6">
    <location>
        <begin position="25"/>
        <end position="426"/>
    </location>
</feature>
<keyword evidence="5" id="KW-0449">Lipoprotein</keyword>
<dbReference type="RefSeq" id="WP_109983661.1">
    <property type="nucleotide sequence ID" value="NZ_JAJUIE010000016.1"/>
</dbReference>
<comment type="caution">
    <text evidence="7">The sequence shown here is derived from an EMBL/GenBank/DDBJ whole genome shotgun (WGS) entry which is preliminary data.</text>
</comment>
<dbReference type="PROSITE" id="PS51257">
    <property type="entry name" value="PROKAR_LIPOPROTEIN"/>
    <property type="match status" value="1"/>
</dbReference>